<dbReference type="HOGENOM" id="CLU_1884528_0_0_7"/>
<name>E3FDV2_STIAD</name>
<keyword evidence="3" id="KW-1185">Reference proteome</keyword>
<dbReference type="EMBL" id="CP002271">
    <property type="protein sequence ID" value="ADO71367.1"/>
    <property type="molecule type" value="Genomic_DNA"/>
</dbReference>
<evidence type="ECO:0000313" key="2">
    <source>
        <dbReference type="EMBL" id="ADO71367.1"/>
    </source>
</evidence>
<sequence>MVKPCLVVILCSFVRKRGLRFSLWVPPLIATQHWERQATERPFTTVEQLSAWSCRVRCHEPREARPCPDRRGAVCPCLREPAHPGLPGSPEEGRVEPRSQAGAVVFAQAVEGLPADRRGPRVRGGSRGSRVLLTG</sequence>
<proteinExistence type="predicted"/>
<evidence type="ECO:0000256" key="1">
    <source>
        <dbReference type="SAM" id="MobiDB-lite"/>
    </source>
</evidence>
<feature type="region of interest" description="Disordered" evidence="1">
    <location>
        <begin position="115"/>
        <end position="135"/>
    </location>
</feature>
<dbReference type="KEGG" id="sur:STAUR_3577"/>
<evidence type="ECO:0000313" key="3">
    <source>
        <dbReference type="Proteomes" id="UP000001351"/>
    </source>
</evidence>
<dbReference type="AlphaFoldDB" id="E3FDV2"/>
<dbReference type="Proteomes" id="UP000001351">
    <property type="component" value="Chromosome"/>
</dbReference>
<accession>E3FDV2</accession>
<gene>
    <name evidence="2" type="ordered locus">STAUR_3577</name>
</gene>
<organism evidence="2 3">
    <name type="scientific">Stigmatella aurantiaca (strain DW4/3-1)</name>
    <dbReference type="NCBI Taxonomy" id="378806"/>
    <lineage>
        <taxon>Bacteria</taxon>
        <taxon>Pseudomonadati</taxon>
        <taxon>Myxococcota</taxon>
        <taxon>Myxococcia</taxon>
        <taxon>Myxococcales</taxon>
        <taxon>Cystobacterineae</taxon>
        <taxon>Archangiaceae</taxon>
        <taxon>Stigmatella</taxon>
    </lineage>
</organism>
<reference evidence="2 3" key="1">
    <citation type="journal article" date="2011" name="Mol. Biol. Evol.">
        <title>Comparative genomic analysis of fruiting body formation in Myxococcales.</title>
        <authorList>
            <person name="Huntley S."/>
            <person name="Hamann N."/>
            <person name="Wegener-Feldbrugge S."/>
            <person name="Treuner-Lange A."/>
            <person name="Kube M."/>
            <person name="Reinhardt R."/>
            <person name="Klages S."/>
            <person name="Muller R."/>
            <person name="Ronning C.M."/>
            <person name="Nierman W.C."/>
            <person name="Sogaard-Andersen L."/>
        </authorList>
    </citation>
    <scope>NUCLEOTIDE SEQUENCE [LARGE SCALE GENOMIC DNA]</scope>
    <source>
        <strain evidence="2 3">DW4/3-1</strain>
    </source>
</reference>
<protein>
    <submittedName>
        <fullName evidence="2">Uncharacterized protein</fullName>
    </submittedName>
</protein>